<dbReference type="Gene3D" id="3.30.2350.10">
    <property type="entry name" value="Pseudouridine synthase"/>
    <property type="match status" value="1"/>
</dbReference>
<keyword evidence="5 7" id="KW-0413">Isomerase</keyword>
<dbReference type="GO" id="GO:0000455">
    <property type="term" value="P:enzyme-directed rRNA pseudouridine synthesis"/>
    <property type="evidence" value="ECO:0007669"/>
    <property type="project" value="TreeGrafter"/>
</dbReference>
<dbReference type="STRING" id="759851.SAMN04244570_1785"/>
<evidence type="ECO:0000313" key="7">
    <source>
        <dbReference type="EMBL" id="EGQ27157.1"/>
    </source>
</evidence>
<comment type="catalytic activity">
    <reaction evidence="1 5">
        <text>a uridine in RNA = a pseudouridine in RNA</text>
        <dbReference type="Rhea" id="RHEA:48348"/>
        <dbReference type="Rhea" id="RHEA-COMP:12068"/>
        <dbReference type="Rhea" id="RHEA-COMP:12069"/>
        <dbReference type="ChEBI" id="CHEBI:65314"/>
        <dbReference type="ChEBI" id="CHEBI:65315"/>
    </reaction>
</comment>
<evidence type="ECO:0000313" key="8">
    <source>
        <dbReference type="Proteomes" id="UP000005316"/>
    </source>
</evidence>
<feature type="domain" description="Pseudouridine synthase RsuA/RluA-like" evidence="6">
    <location>
        <begin position="93"/>
        <end position="246"/>
    </location>
</feature>
<proteinExistence type="inferred from homology"/>
<dbReference type="InterPro" id="IPR020103">
    <property type="entry name" value="PsdUridine_synth_cat_dom_sf"/>
</dbReference>
<comment type="similarity">
    <text evidence="2 5">Belongs to the pseudouridine synthase RluA family.</text>
</comment>
<feature type="active site" evidence="3">
    <location>
        <position position="139"/>
    </location>
</feature>
<dbReference type="InterPro" id="IPR006145">
    <property type="entry name" value="PsdUridine_synth_RsuA/RluA"/>
</dbReference>
<dbReference type="RefSeq" id="WP_009765711.1">
    <property type="nucleotide sequence ID" value="NZ_GL982997.1"/>
</dbReference>
<evidence type="ECO:0000256" key="4">
    <source>
        <dbReference type="PROSITE-ProRule" id="PRU00182"/>
    </source>
</evidence>
<sequence length="311" mass="35235">MNRIANHLFQLDYEVEEQLILRDFLARKDISKTTLTAIKYQGGDILVNGHAQNVRYILRPGDQVTVVFPPEQMSEGLKPELGPLSVLYEDKTILLLDKPAGQSTIPSRNHPSGTLANFVCGKFEEEGILSTAHIVTRLDTDTSGVICVAKNRHIHHLLSKQMNEQLFHRRYTAFAEGHINTSLIRIEQPIDRKEGSIIERKVSAEGQYAKTDVTLLGNYVNDVQAFSVVELKLHTGRTHQIRVHMQWLGHPLVGDDLYGASSHQFARQALHCSSISFLHPLTKERMIFDSPLPSDMKYYLKQSKTVEIRSM</sequence>
<evidence type="ECO:0000256" key="3">
    <source>
        <dbReference type="PIRSR" id="PIRSR606225-1"/>
    </source>
</evidence>
<dbReference type="NCBIfam" id="TIGR00005">
    <property type="entry name" value="rluA_subfam"/>
    <property type="match status" value="1"/>
</dbReference>
<accession>F9DPW4</accession>
<keyword evidence="4" id="KW-0694">RNA-binding</keyword>
<evidence type="ECO:0000256" key="5">
    <source>
        <dbReference type="RuleBase" id="RU362028"/>
    </source>
</evidence>
<comment type="function">
    <text evidence="5">Responsible for synthesis of pseudouridine from uracil.</text>
</comment>
<dbReference type="GO" id="GO:0003723">
    <property type="term" value="F:RNA binding"/>
    <property type="evidence" value="ECO:0007669"/>
    <property type="project" value="UniProtKB-KW"/>
</dbReference>
<dbReference type="SUPFAM" id="SSF55120">
    <property type="entry name" value="Pseudouridine synthase"/>
    <property type="match status" value="1"/>
</dbReference>
<dbReference type="EMBL" id="AFPZ01000020">
    <property type="protein sequence ID" value="EGQ27157.1"/>
    <property type="molecule type" value="Genomic_DNA"/>
</dbReference>
<comment type="caution">
    <text evidence="7">The sequence shown here is derived from an EMBL/GenBank/DDBJ whole genome shotgun (WGS) entry which is preliminary data.</text>
</comment>
<name>F9DPW4_9BACL</name>
<dbReference type="CDD" id="cd02869">
    <property type="entry name" value="PseudoU_synth_RluA_like"/>
    <property type="match status" value="1"/>
</dbReference>
<dbReference type="InterPro" id="IPR050188">
    <property type="entry name" value="RluA_PseudoU_synthase"/>
</dbReference>
<dbReference type="OrthoDB" id="9807829at2"/>
<dbReference type="GO" id="GO:0140098">
    <property type="term" value="F:catalytic activity, acting on RNA"/>
    <property type="evidence" value="ECO:0007669"/>
    <property type="project" value="UniProtKB-ARBA"/>
</dbReference>
<evidence type="ECO:0000256" key="1">
    <source>
        <dbReference type="ARBA" id="ARBA00000073"/>
    </source>
</evidence>
<dbReference type="PANTHER" id="PTHR21600">
    <property type="entry name" value="MITOCHONDRIAL RNA PSEUDOURIDINE SYNTHASE"/>
    <property type="match status" value="1"/>
</dbReference>
<gene>
    <name evidence="7" type="primary">rluD3</name>
    <name evidence="7" type="ORF">HMPREF9372_0844</name>
</gene>
<dbReference type="Proteomes" id="UP000005316">
    <property type="component" value="Unassembled WGS sequence"/>
</dbReference>
<dbReference type="InterPro" id="IPR006225">
    <property type="entry name" value="PsdUridine_synth_RluC/D"/>
</dbReference>
<dbReference type="HOGENOM" id="CLU_016902_8_2_9"/>
<evidence type="ECO:0000259" key="6">
    <source>
        <dbReference type="Pfam" id="PF00849"/>
    </source>
</evidence>
<dbReference type="eggNOG" id="COG0564">
    <property type="taxonomic scope" value="Bacteria"/>
</dbReference>
<dbReference type="GO" id="GO:0009982">
    <property type="term" value="F:pseudouridine synthase activity"/>
    <property type="evidence" value="ECO:0007669"/>
    <property type="project" value="InterPro"/>
</dbReference>
<dbReference type="AlphaFoldDB" id="F9DPW4"/>
<dbReference type="PANTHER" id="PTHR21600:SF35">
    <property type="entry name" value="PSEUDOURIDINE SYNTHASE"/>
    <property type="match status" value="1"/>
</dbReference>
<evidence type="ECO:0000256" key="2">
    <source>
        <dbReference type="ARBA" id="ARBA00010876"/>
    </source>
</evidence>
<dbReference type="EC" id="5.4.99.-" evidence="5"/>
<protein>
    <recommendedName>
        <fullName evidence="5">Pseudouridine synthase</fullName>
        <ecNumber evidence="5">5.4.99.-</ecNumber>
    </recommendedName>
</protein>
<dbReference type="PROSITE" id="PS50889">
    <property type="entry name" value="S4"/>
    <property type="match status" value="1"/>
</dbReference>
<reference evidence="7 8" key="1">
    <citation type="submission" date="2011-04" db="EMBL/GenBank/DDBJ databases">
        <authorList>
            <person name="Muzny D."/>
            <person name="Qin X."/>
            <person name="Deng J."/>
            <person name="Jiang H."/>
            <person name="Liu Y."/>
            <person name="Qu J."/>
            <person name="Song X.-Z."/>
            <person name="Zhang L."/>
            <person name="Thornton R."/>
            <person name="Coyle M."/>
            <person name="Francisco L."/>
            <person name="Jackson L."/>
            <person name="Javaid M."/>
            <person name="Korchina V."/>
            <person name="Kovar C."/>
            <person name="Mata R."/>
            <person name="Mathew T."/>
            <person name="Ngo R."/>
            <person name="Nguyen L."/>
            <person name="Nguyen N."/>
            <person name="Okwuonu G."/>
            <person name="Ongeri F."/>
            <person name="Pham C."/>
            <person name="Simmons D."/>
            <person name="Wilczek-Boney K."/>
            <person name="Hale W."/>
            <person name="Jakkamsetti A."/>
            <person name="Pham P."/>
            <person name="Ruth R."/>
            <person name="San Lucas F."/>
            <person name="Warren J."/>
            <person name="Zhang J."/>
            <person name="Zhao Z."/>
            <person name="Zhou C."/>
            <person name="Zhu D."/>
            <person name="Lee S."/>
            <person name="Bess C."/>
            <person name="Blankenburg K."/>
            <person name="Forbes L."/>
            <person name="Fu Q."/>
            <person name="Gubbala S."/>
            <person name="Hirani K."/>
            <person name="Jayaseelan J.C."/>
            <person name="Lara F."/>
            <person name="Munidasa M."/>
            <person name="Palculict T."/>
            <person name="Patil S."/>
            <person name="Pu L.-L."/>
            <person name="Saada N."/>
            <person name="Tang L."/>
            <person name="Weissenberger G."/>
            <person name="Zhu Y."/>
            <person name="Hemphill L."/>
            <person name="Shang Y."/>
            <person name="Youmans B."/>
            <person name="Ayvaz T."/>
            <person name="Ross M."/>
            <person name="Santibanez J."/>
            <person name="Aqrawi P."/>
            <person name="Gross S."/>
            <person name="Joshi V."/>
            <person name="Fowler G."/>
            <person name="Nazareth L."/>
            <person name="Reid J."/>
            <person name="Worley K."/>
            <person name="Petrosino J."/>
            <person name="Highlander S."/>
            <person name="Gibbs R."/>
        </authorList>
    </citation>
    <scope>NUCLEOTIDE SEQUENCE [LARGE SCALE GENOMIC DNA]</scope>
    <source>
        <strain evidence="7 8">2681</strain>
    </source>
</reference>
<dbReference type="Pfam" id="PF00849">
    <property type="entry name" value="PseudoU_synth_2"/>
    <property type="match status" value="1"/>
</dbReference>
<organism evidence="7 8">
    <name type="scientific">Sporosarcina newyorkensis 2681</name>
    <dbReference type="NCBI Taxonomy" id="1027292"/>
    <lineage>
        <taxon>Bacteria</taxon>
        <taxon>Bacillati</taxon>
        <taxon>Bacillota</taxon>
        <taxon>Bacilli</taxon>
        <taxon>Bacillales</taxon>
        <taxon>Caryophanaceae</taxon>
        <taxon>Sporosarcina</taxon>
    </lineage>
</organism>